<reference evidence="2 3" key="1">
    <citation type="submission" date="2017-06" db="EMBL/GenBank/DDBJ databases">
        <title>Genome sequencing of cyanobaciteial culture collection at National Institute for Environmental Studies (NIES).</title>
        <authorList>
            <person name="Hirose Y."/>
            <person name="Shimura Y."/>
            <person name="Fujisawa T."/>
            <person name="Nakamura Y."/>
            <person name="Kawachi M."/>
        </authorList>
    </citation>
    <scope>NUCLEOTIDE SEQUENCE [LARGE SCALE GENOMIC DNA]</scope>
    <source>
        <strain evidence="2 3">NIES-2135</strain>
    </source>
</reference>
<evidence type="ECO:0000313" key="2">
    <source>
        <dbReference type="EMBL" id="BAY55773.1"/>
    </source>
</evidence>
<dbReference type="InterPro" id="IPR011051">
    <property type="entry name" value="RmlC_Cupin_sf"/>
</dbReference>
<dbReference type="PANTHER" id="PTHR36114">
    <property type="entry name" value="16.7 KDA PROTEIN IN WHIE LOCUS"/>
    <property type="match status" value="1"/>
</dbReference>
<protein>
    <submittedName>
        <fullName evidence="2">Cupin</fullName>
    </submittedName>
</protein>
<gene>
    <name evidence="2" type="ORF">NIES2135_25970</name>
</gene>
<dbReference type="AlphaFoldDB" id="A0A1Z4JGI1"/>
<dbReference type="PANTHER" id="PTHR36114:SF1">
    <property type="entry name" value="16.7 KDA PROTEIN IN WHIE LOCUS"/>
    <property type="match status" value="1"/>
</dbReference>
<feature type="domain" description="Cupin type-2" evidence="1">
    <location>
        <begin position="40"/>
        <end position="107"/>
    </location>
</feature>
<dbReference type="Proteomes" id="UP000217895">
    <property type="component" value="Chromosome"/>
</dbReference>
<dbReference type="InterPro" id="IPR013096">
    <property type="entry name" value="Cupin_2"/>
</dbReference>
<organism evidence="2 3">
    <name type="scientific">Leptolyngbya boryana NIES-2135</name>
    <dbReference type="NCBI Taxonomy" id="1973484"/>
    <lineage>
        <taxon>Bacteria</taxon>
        <taxon>Bacillati</taxon>
        <taxon>Cyanobacteriota</taxon>
        <taxon>Cyanophyceae</taxon>
        <taxon>Leptolyngbyales</taxon>
        <taxon>Leptolyngbyaceae</taxon>
        <taxon>Leptolyngbya group</taxon>
        <taxon>Leptolyngbya</taxon>
    </lineage>
</organism>
<dbReference type="InterPro" id="IPR052044">
    <property type="entry name" value="PKS_Associated_Protein"/>
</dbReference>
<dbReference type="Gene3D" id="2.60.120.10">
    <property type="entry name" value="Jelly Rolls"/>
    <property type="match status" value="1"/>
</dbReference>
<sequence>MLIRKLNECEEFFAGDQTILCELLHPDKQPINLRYSLAHAILPVGATSLPHSLTTSEVYYILSGTGEMSIDNELQMIEPGDAVYIPPNAVQFLRNTGTEAIVFICIVDPAWRKEDETVFSETIS</sequence>
<dbReference type="Pfam" id="PF07883">
    <property type="entry name" value="Cupin_2"/>
    <property type="match status" value="1"/>
</dbReference>
<evidence type="ECO:0000313" key="3">
    <source>
        <dbReference type="Proteomes" id="UP000217895"/>
    </source>
</evidence>
<name>A0A1Z4JGI1_LEPBY</name>
<proteinExistence type="predicted"/>
<dbReference type="InterPro" id="IPR014710">
    <property type="entry name" value="RmlC-like_jellyroll"/>
</dbReference>
<dbReference type="CDD" id="cd02214">
    <property type="entry name" value="cupin_MJ1618"/>
    <property type="match status" value="1"/>
</dbReference>
<evidence type="ECO:0000259" key="1">
    <source>
        <dbReference type="Pfam" id="PF07883"/>
    </source>
</evidence>
<dbReference type="SUPFAM" id="SSF51182">
    <property type="entry name" value="RmlC-like cupins"/>
    <property type="match status" value="1"/>
</dbReference>
<keyword evidence="3" id="KW-1185">Reference proteome</keyword>
<dbReference type="EMBL" id="AP018203">
    <property type="protein sequence ID" value="BAY55773.1"/>
    <property type="molecule type" value="Genomic_DNA"/>
</dbReference>
<accession>A0A1Z4JGI1</accession>